<feature type="region of interest" description="Disordered" evidence="1">
    <location>
        <begin position="13"/>
        <end position="144"/>
    </location>
</feature>
<reference evidence="2 3" key="1">
    <citation type="submission" date="2019-04" db="EMBL/GenBank/DDBJ databases">
        <title>Complete genome sequence of bacteriphages infecting S. aurues.</title>
        <authorList>
            <person name="Yu J.-H."/>
            <person name="Park J.-H."/>
            <person name="Chang H.-J."/>
            <person name="Lim J.-A."/>
        </authorList>
    </citation>
    <scope>NUCLEOTIDE SEQUENCE [LARGE SCALE GENOMIC DNA]</scope>
</reference>
<feature type="compositionally biased region" description="Basic and acidic residues" evidence="1">
    <location>
        <begin position="19"/>
        <end position="31"/>
    </location>
</feature>
<keyword evidence="3" id="KW-1185">Reference proteome</keyword>
<evidence type="ECO:0000256" key="1">
    <source>
        <dbReference type="SAM" id="MobiDB-lite"/>
    </source>
</evidence>
<dbReference type="Proteomes" id="UP000316318">
    <property type="component" value="Segment"/>
</dbReference>
<feature type="compositionally biased region" description="Polar residues" evidence="1">
    <location>
        <begin position="82"/>
        <end position="101"/>
    </location>
</feature>
<accession>A0A513ZXL7</accession>
<feature type="compositionally biased region" description="Basic and acidic residues" evidence="1">
    <location>
        <begin position="41"/>
        <end position="56"/>
    </location>
</feature>
<protein>
    <submittedName>
        <fullName evidence="2">Alcohol dehydrogenase-like quinonprotein</fullName>
    </submittedName>
</protein>
<sequence length="144" mass="15986">MKKVIGLLLVSTLALTACGEKEKPKKEENKKSQTQKHKDSKPKTQQEKMKKVEDKNPPNNSIQNNSNNQNQSQNNQFSNHSDLSNNAPANINDNDSQNTNLNDEHVVSPGWTKDEQAKAFEEYKKGKEEEARAGASAVPGANIN</sequence>
<feature type="compositionally biased region" description="Basic and acidic residues" evidence="1">
    <location>
        <begin position="102"/>
        <end position="132"/>
    </location>
</feature>
<gene>
    <name evidence="2" type="ORF">SAP11_00055</name>
</gene>
<dbReference type="PROSITE" id="PS51257">
    <property type="entry name" value="PROKAR_LIPOPROTEIN"/>
    <property type="match status" value="1"/>
</dbReference>
<organism evidence="2 3">
    <name type="scientific">Staphylococcus phage SAP11</name>
    <dbReference type="NCBI Taxonomy" id="2588088"/>
    <lineage>
        <taxon>Viruses</taxon>
        <taxon>Duplodnaviria</taxon>
        <taxon>Heunggongvirae</taxon>
        <taxon>Uroviricota</taxon>
        <taxon>Caudoviricetes</taxon>
        <taxon>Triavirus</taxon>
        <taxon>Triavirus SAP11</taxon>
    </lineage>
</organism>
<evidence type="ECO:0000313" key="2">
    <source>
        <dbReference type="EMBL" id="QDH45440.1"/>
    </source>
</evidence>
<dbReference type="EMBL" id="MK801681">
    <property type="protein sequence ID" value="QDH45440.1"/>
    <property type="molecule type" value="Genomic_DNA"/>
</dbReference>
<proteinExistence type="predicted"/>
<feature type="compositionally biased region" description="Low complexity" evidence="1">
    <location>
        <begin position="59"/>
        <end position="81"/>
    </location>
</feature>
<name>A0A513ZXL7_9CAUD</name>
<evidence type="ECO:0000313" key="3">
    <source>
        <dbReference type="Proteomes" id="UP000316318"/>
    </source>
</evidence>